<dbReference type="Pfam" id="PF11818">
    <property type="entry name" value="DUF3340"/>
    <property type="match status" value="1"/>
</dbReference>
<dbReference type="PANTHER" id="PTHR32060">
    <property type="entry name" value="TAIL-SPECIFIC PROTEASE"/>
    <property type="match status" value="1"/>
</dbReference>
<proteinExistence type="inferred from homology"/>
<keyword evidence="3 5" id="KW-0378">Hydrolase</keyword>
<dbReference type="InterPro" id="IPR036034">
    <property type="entry name" value="PDZ_sf"/>
</dbReference>
<keyword evidence="2 5" id="KW-0645">Protease</keyword>
<dbReference type="PROSITE" id="PS50106">
    <property type="entry name" value="PDZ"/>
    <property type="match status" value="1"/>
</dbReference>
<name>A0A0A2MII4_9FLAO</name>
<evidence type="ECO:0000256" key="1">
    <source>
        <dbReference type="ARBA" id="ARBA00009179"/>
    </source>
</evidence>
<dbReference type="OrthoDB" id="9812068at2"/>
<keyword evidence="8" id="KW-1185">Reference proteome</keyword>
<protein>
    <submittedName>
        <fullName evidence="7">Peptidase S41</fullName>
    </submittedName>
</protein>
<dbReference type="InterPro" id="IPR040573">
    <property type="entry name" value="TSP_N"/>
</dbReference>
<dbReference type="AlphaFoldDB" id="A0A0A2MII4"/>
<dbReference type="SMART" id="SM00245">
    <property type="entry name" value="TSPc"/>
    <property type="match status" value="1"/>
</dbReference>
<dbReference type="SUPFAM" id="SSF52096">
    <property type="entry name" value="ClpP/crotonase"/>
    <property type="match status" value="1"/>
</dbReference>
<organism evidence="7 8">
    <name type="scientific">Flavobacterium rivuli WB 3.3-2 = DSM 21788</name>
    <dbReference type="NCBI Taxonomy" id="1121895"/>
    <lineage>
        <taxon>Bacteria</taxon>
        <taxon>Pseudomonadati</taxon>
        <taxon>Bacteroidota</taxon>
        <taxon>Flavobacteriia</taxon>
        <taxon>Flavobacteriales</taxon>
        <taxon>Flavobacteriaceae</taxon>
        <taxon>Flavobacterium</taxon>
    </lineage>
</organism>
<dbReference type="InterPro" id="IPR005151">
    <property type="entry name" value="Tail-specific_protease"/>
</dbReference>
<dbReference type="GO" id="GO:0008236">
    <property type="term" value="F:serine-type peptidase activity"/>
    <property type="evidence" value="ECO:0007669"/>
    <property type="project" value="UniProtKB-KW"/>
</dbReference>
<dbReference type="GO" id="GO:0007165">
    <property type="term" value="P:signal transduction"/>
    <property type="evidence" value="ECO:0007669"/>
    <property type="project" value="TreeGrafter"/>
</dbReference>
<dbReference type="Pfam" id="PF17804">
    <property type="entry name" value="TSP_NTD"/>
    <property type="match status" value="1"/>
</dbReference>
<dbReference type="NCBIfam" id="TIGR00225">
    <property type="entry name" value="prc"/>
    <property type="match status" value="1"/>
</dbReference>
<keyword evidence="4 5" id="KW-0720">Serine protease</keyword>
<dbReference type="SMART" id="SM00228">
    <property type="entry name" value="PDZ"/>
    <property type="match status" value="1"/>
</dbReference>
<accession>A0A0A2MII4</accession>
<evidence type="ECO:0000256" key="4">
    <source>
        <dbReference type="ARBA" id="ARBA00022825"/>
    </source>
</evidence>
<evidence type="ECO:0000313" key="7">
    <source>
        <dbReference type="EMBL" id="KGO88120.1"/>
    </source>
</evidence>
<evidence type="ECO:0000313" key="8">
    <source>
        <dbReference type="Proteomes" id="UP000030152"/>
    </source>
</evidence>
<dbReference type="InterPro" id="IPR029045">
    <property type="entry name" value="ClpP/crotonase-like_dom_sf"/>
</dbReference>
<dbReference type="Pfam" id="PF00595">
    <property type="entry name" value="PDZ"/>
    <property type="match status" value="1"/>
</dbReference>
<dbReference type="CDD" id="cd07560">
    <property type="entry name" value="Peptidase_S41_CPP"/>
    <property type="match status" value="1"/>
</dbReference>
<dbReference type="InterPro" id="IPR004447">
    <property type="entry name" value="Peptidase_S41A"/>
</dbReference>
<dbReference type="EMBL" id="JRLX01000002">
    <property type="protein sequence ID" value="KGO88120.1"/>
    <property type="molecule type" value="Genomic_DNA"/>
</dbReference>
<dbReference type="Pfam" id="PF03572">
    <property type="entry name" value="Peptidase_S41"/>
    <property type="match status" value="1"/>
</dbReference>
<reference evidence="7 8" key="1">
    <citation type="submission" date="2013-09" db="EMBL/GenBank/DDBJ databases">
        <authorList>
            <person name="Zeng Z."/>
            <person name="Chen C."/>
        </authorList>
    </citation>
    <scope>NUCLEOTIDE SEQUENCE [LARGE SCALE GENOMIC DNA]</scope>
    <source>
        <strain evidence="7 8">WB 3.3-2</strain>
    </source>
</reference>
<dbReference type="InterPro" id="IPR020992">
    <property type="entry name" value="Tail_Prtase_C"/>
</dbReference>
<dbReference type="eggNOG" id="COG0793">
    <property type="taxonomic scope" value="Bacteria"/>
</dbReference>
<evidence type="ECO:0000259" key="6">
    <source>
        <dbReference type="PROSITE" id="PS50106"/>
    </source>
</evidence>
<dbReference type="RefSeq" id="WP_020212216.1">
    <property type="nucleotide sequence ID" value="NZ_JRLX01000002.1"/>
</dbReference>
<gene>
    <name evidence="7" type="ORF">Q765_03465</name>
</gene>
<dbReference type="CDD" id="cd06782">
    <property type="entry name" value="cpPDZ_CPP-like"/>
    <property type="match status" value="1"/>
</dbReference>
<evidence type="ECO:0000256" key="2">
    <source>
        <dbReference type="ARBA" id="ARBA00022670"/>
    </source>
</evidence>
<dbReference type="PANTHER" id="PTHR32060:SF22">
    <property type="entry name" value="CARBOXYL-TERMINAL-PROCESSING PEPTIDASE 3, CHLOROPLASTIC"/>
    <property type="match status" value="1"/>
</dbReference>
<comment type="caution">
    <text evidence="7">The sequence shown here is derived from an EMBL/GenBank/DDBJ whole genome shotgun (WGS) entry which is preliminary data.</text>
</comment>
<evidence type="ECO:0000256" key="5">
    <source>
        <dbReference type="RuleBase" id="RU004404"/>
    </source>
</evidence>
<dbReference type="Proteomes" id="UP000030152">
    <property type="component" value="Unassembled WGS sequence"/>
</dbReference>
<dbReference type="GO" id="GO:0030288">
    <property type="term" value="C:outer membrane-bounded periplasmic space"/>
    <property type="evidence" value="ECO:0007669"/>
    <property type="project" value="TreeGrafter"/>
</dbReference>
<dbReference type="STRING" id="1121895.GCA_000378485_01086"/>
<sequence length="753" mass="84881">MNAFINFMKRNYKILAIVVLLAGALLSFTLLPKQVKENDPEKDKVLIELLTYVIQKAHYSAPAIDDAFSKGVYKHYLEALDPSKRFFTQADIDEFSKYETKLDDQINARDLSFFNLTYTRLMDRIKESEGFYKEILAKPFDFSKDETFNVDYEKQPFVKNDAELRTRWEKQLKLSVLSTVTDKQKLQDAPPADKVKKEGSAVIESETTAKVSDKKADGTKKTFTELEKEARESTLKSLNDYFDFVGDLKRDEWFNIYLNAICERFDPHTFYFAPDDKEKFDTSMRGSLEGIGARLQKKNDFVEISELIPGGPAWRGKDLEQGDLIMKVAQGKDEPVDISGMRLDDVVKKIKGPKGTEVRLTVKKVDGSTKVIAIVREVVEIEETYAKSSVVNKNGKLYGVINLPKFYIDFENQDNRDAAKDVAAEVKKLKAQGVEGIIMDLRDNGGGSLKTVVDIAGLFITKGPIVQVRSFAGQQDGERREVIDQLPDNDPSVQWDGPLVVLINNFSASASEIFAAAIQDYNRGLILGSKQSYGKGTVQNIIDLNPLVRNNSFGNLGAVKTTTQKFYRINGGSTQREGVASDIVMPDKYSYMEIGERDSDNALPYDKIPAAKFNAVKNNFTSVIASSKNRMATNAQFKLMDESAKWLSDKKDENTFSLNIDKFKAEQAKSEAMAKKFKPLNEYTNTLKFDALNVEKESFKKDPALAEKKKIWYESLSKDIYVEEAINVLDDMQPKGTKAAATIAKKDKQVKTR</sequence>
<dbReference type="SUPFAM" id="SSF50156">
    <property type="entry name" value="PDZ domain-like"/>
    <property type="match status" value="1"/>
</dbReference>
<dbReference type="Gene3D" id="3.90.226.10">
    <property type="entry name" value="2-enoyl-CoA Hydratase, Chain A, domain 1"/>
    <property type="match status" value="1"/>
</dbReference>
<dbReference type="InterPro" id="IPR001478">
    <property type="entry name" value="PDZ"/>
</dbReference>
<evidence type="ECO:0000256" key="3">
    <source>
        <dbReference type="ARBA" id="ARBA00022801"/>
    </source>
</evidence>
<comment type="similarity">
    <text evidence="1 5">Belongs to the peptidase S41A family.</text>
</comment>
<dbReference type="Gene3D" id="2.30.42.10">
    <property type="match status" value="1"/>
</dbReference>
<dbReference type="GO" id="GO:0004175">
    <property type="term" value="F:endopeptidase activity"/>
    <property type="evidence" value="ECO:0007669"/>
    <property type="project" value="TreeGrafter"/>
</dbReference>
<feature type="domain" description="PDZ" evidence="6">
    <location>
        <begin position="277"/>
        <end position="351"/>
    </location>
</feature>
<dbReference type="GO" id="GO:0006508">
    <property type="term" value="P:proteolysis"/>
    <property type="evidence" value="ECO:0007669"/>
    <property type="project" value="UniProtKB-KW"/>
</dbReference>